<feature type="transmembrane region" description="Helical" evidence="6">
    <location>
        <begin position="333"/>
        <end position="355"/>
    </location>
</feature>
<dbReference type="InterPro" id="IPR002293">
    <property type="entry name" value="AA/rel_permease1"/>
</dbReference>
<keyword evidence="4 6" id="KW-1133">Transmembrane helix</keyword>
<comment type="caution">
    <text evidence="7">The sequence shown here is derived from an EMBL/GenBank/DDBJ whole genome shotgun (WGS) entry which is preliminary data.</text>
</comment>
<dbReference type="OrthoDB" id="10054429at2759"/>
<protein>
    <submittedName>
        <fullName evidence="7">Uncharacterized protein</fullName>
    </submittedName>
</protein>
<accession>A0A8H7PVQ1</accession>
<evidence type="ECO:0000256" key="6">
    <source>
        <dbReference type="SAM" id="Phobius"/>
    </source>
</evidence>
<feature type="transmembrane region" description="Helical" evidence="6">
    <location>
        <begin position="452"/>
        <end position="469"/>
    </location>
</feature>
<comment type="subcellular location">
    <subcellularLocation>
        <location evidence="1">Membrane</location>
        <topology evidence="1">Multi-pass membrane protein</topology>
    </subcellularLocation>
</comment>
<evidence type="ECO:0000313" key="8">
    <source>
        <dbReference type="Proteomes" id="UP000654370"/>
    </source>
</evidence>
<feature type="transmembrane region" description="Helical" evidence="6">
    <location>
        <begin position="386"/>
        <end position="404"/>
    </location>
</feature>
<feature type="transmembrane region" description="Helical" evidence="6">
    <location>
        <begin position="67"/>
        <end position="84"/>
    </location>
</feature>
<proteinExistence type="predicted"/>
<feature type="transmembrane region" description="Helical" evidence="6">
    <location>
        <begin position="293"/>
        <end position="313"/>
    </location>
</feature>
<keyword evidence="2" id="KW-0813">Transport</keyword>
<dbReference type="Gene3D" id="1.20.1740.10">
    <property type="entry name" value="Amino acid/polyamine transporter I"/>
    <property type="match status" value="1"/>
</dbReference>
<dbReference type="Proteomes" id="UP000654370">
    <property type="component" value="Unassembled WGS sequence"/>
</dbReference>
<organism evidence="7 8">
    <name type="scientific">Mortierella isabellina</name>
    <name type="common">Filamentous fungus</name>
    <name type="synonym">Umbelopsis isabellina</name>
    <dbReference type="NCBI Taxonomy" id="91625"/>
    <lineage>
        <taxon>Eukaryota</taxon>
        <taxon>Fungi</taxon>
        <taxon>Fungi incertae sedis</taxon>
        <taxon>Mucoromycota</taxon>
        <taxon>Mucoromycotina</taxon>
        <taxon>Umbelopsidomycetes</taxon>
        <taxon>Umbelopsidales</taxon>
        <taxon>Umbelopsidaceae</taxon>
        <taxon>Umbelopsis</taxon>
    </lineage>
</organism>
<keyword evidence="3 6" id="KW-0812">Transmembrane</keyword>
<reference evidence="7" key="1">
    <citation type="submission" date="2020-12" db="EMBL/GenBank/DDBJ databases">
        <title>Metabolic potential, ecology and presence of endohyphal bacteria is reflected in genomic diversity of Mucoromycotina.</title>
        <authorList>
            <person name="Muszewska A."/>
            <person name="Okrasinska A."/>
            <person name="Steczkiewicz K."/>
            <person name="Drgas O."/>
            <person name="Orlowska M."/>
            <person name="Perlinska-Lenart U."/>
            <person name="Aleksandrzak-Piekarczyk T."/>
            <person name="Szatraj K."/>
            <person name="Zielenkiewicz U."/>
            <person name="Pilsyk S."/>
            <person name="Malc E."/>
            <person name="Mieczkowski P."/>
            <person name="Kruszewska J.S."/>
            <person name="Biernat P."/>
            <person name="Pawlowska J."/>
        </authorList>
    </citation>
    <scope>NUCLEOTIDE SEQUENCE</scope>
    <source>
        <strain evidence="7">WA0000067209</strain>
    </source>
</reference>
<keyword evidence="8" id="KW-1185">Reference proteome</keyword>
<keyword evidence="5 6" id="KW-0472">Membrane</keyword>
<evidence type="ECO:0000256" key="3">
    <source>
        <dbReference type="ARBA" id="ARBA00022692"/>
    </source>
</evidence>
<dbReference type="GO" id="GO:0016020">
    <property type="term" value="C:membrane"/>
    <property type="evidence" value="ECO:0007669"/>
    <property type="project" value="UniProtKB-SubCell"/>
</dbReference>
<dbReference type="PIRSF" id="PIRSF006060">
    <property type="entry name" value="AA_transporter"/>
    <property type="match status" value="1"/>
</dbReference>
<dbReference type="PANTHER" id="PTHR45649">
    <property type="entry name" value="AMINO-ACID PERMEASE BAT1"/>
    <property type="match status" value="1"/>
</dbReference>
<name>A0A8H7PVQ1_MORIS</name>
<evidence type="ECO:0000313" key="7">
    <source>
        <dbReference type="EMBL" id="KAG2181172.1"/>
    </source>
</evidence>
<feature type="transmembrane region" description="Helical" evidence="6">
    <location>
        <begin position="33"/>
        <end position="55"/>
    </location>
</feature>
<feature type="transmembrane region" description="Helical" evidence="6">
    <location>
        <begin position="129"/>
        <end position="151"/>
    </location>
</feature>
<feature type="transmembrane region" description="Helical" evidence="6">
    <location>
        <begin position="158"/>
        <end position="179"/>
    </location>
</feature>
<dbReference type="Pfam" id="PF13520">
    <property type="entry name" value="AA_permease_2"/>
    <property type="match status" value="1"/>
</dbReference>
<evidence type="ECO:0000256" key="1">
    <source>
        <dbReference type="ARBA" id="ARBA00004141"/>
    </source>
</evidence>
<dbReference type="PANTHER" id="PTHR45649:SF26">
    <property type="entry name" value="OS04G0435100 PROTEIN"/>
    <property type="match status" value="1"/>
</dbReference>
<sequence>MPKLTADEIAAKDAARLNELGYKQELKRELSSIGNYGVALSVVCISSGLTSLFSYGLNTGGPVAMTWGWLVVFLFTTFVGLAMSGKVACSIAKISSAYPTSGGLYWWAARLSKPKYAPFASWMTGWFNLIGQFAVTAGIDYGIALMLGAVIEIGTNGAWVPSVGATVGIHIAICITHGIANSLGPKVMTTINSISTWWQVLAPTIILITIAAKAPTHQPASFVFTYYNNNTGWGSTAYVVLVGLLQAQFTLTGYDSSAHLSEETHNAEVSGPVGMTMAIIVACGNQTRTVSGIMGWFFIIGFLFCIQDFQSTITTATNFPVMQIIVDCVGSGGGIALMVILILACWFCGFASVTANSRMIYAFSRDGAMPGSHYWHAINKKVQTPVNAVWLSVTVAAILGLPSLGNATAFSAITSVATIGLYISYAIPIAAKLMNKKQFKRGPLHLGRFSEFVGAVAVLWICFITILFVLPPVSPVTPVNMNYACLAIGAVIIGAGGRWVIDGHKWFKGPVINLSDAERAHVHLDQDGPLNQADDEEKVQHIDDGMNKNEKIAAASDEEKVSEADN</sequence>
<feature type="transmembrane region" description="Helical" evidence="6">
    <location>
        <begin position="481"/>
        <end position="501"/>
    </location>
</feature>
<feature type="transmembrane region" description="Helical" evidence="6">
    <location>
        <begin position="191"/>
        <end position="212"/>
    </location>
</feature>
<evidence type="ECO:0000256" key="5">
    <source>
        <dbReference type="ARBA" id="ARBA00023136"/>
    </source>
</evidence>
<gene>
    <name evidence="7" type="ORF">INT43_008754</name>
</gene>
<feature type="transmembrane region" description="Helical" evidence="6">
    <location>
        <begin position="91"/>
        <end position="109"/>
    </location>
</feature>
<evidence type="ECO:0000256" key="4">
    <source>
        <dbReference type="ARBA" id="ARBA00022989"/>
    </source>
</evidence>
<evidence type="ECO:0000256" key="2">
    <source>
        <dbReference type="ARBA" id="ARBA00022448"/>
    </source>
</evidence>
<dbReference type="AlphaFoldDB" id="A0A8H7PVQ1"/>
<dbReference type="EMBL" id="JAEPQZ010000005">
    <property type="protein sequence ID" value="KAG2181172.1"/>
    <property type="molecule type" value="Genomic_DNA"/>
</dbReference>
<dbReference type="GO" id="GO:0022857">
    <property type="term" value="F:transmembrane transporter activity"/>
    <property type="evidence" value="ECO:0007669"/>
    <property type="project" value="InterPro"/>
</dbReference>
<feature type="transmembrane region" description="Helical" evidence="6">
    <location>
        <begin position="410"/>
        <end position="431"/>
    </location>
</feature>